<evidence type="ECO:0000256" key="8">
    <source>
        <dbReference type="ARBA" id="ARBA00023180"/>
    </source>
</evidence>
<keyword evidence="11" id="KW-0812">Transmembrane</keyword>
<comment type="subcellular location">
    <subcellularLocation>
        <location evidence="1">Membrane</location>
    </subcellularLocation>
</comment>
<evidence type="ECO:0000256" key="1">
    <source>
        <dbReference type="ARBA" id="ARBA00004370"/>
    </source>
</evidence>
<evidence type="ECO:0000256" key="9">
    <source>
        <dbReference type="PROSITE-ProRule" id="PRU00206"/>
    </source>
</evidence>
<dbReference type="Proteomes" id="UP000546235">
    <property type="component" value="Unassembled WGS sequence"/>
</dbReference>
<keyword evidence="8" id="KW-0325">Glycoprotein</keyword>
<dbReference type="InterPro" id="IPR001368">
    <property type="entry name" value="TNFR/NGFR_Cys_rich_reg"/>
</dbReference>
<dbReference type="InterPro" id="IPR034024">
    <property type="entry name" value="TNFRSF10_N"/>
</dbReference>
<feature type="non-terminal residue" evidence="14">
    <location>
        <position position="1"/>
    </location>
</feature>
<feature type="disulfide bond" evidence="9">
    <location>
        <begin position="97"/>
        <end position="112"/>
    </location>
</feature>
<evidence type="ECO:0000256" key="6">
    <source>
        <dbReference type="ARBA" id="ARBA00023157"/>
    </source>
</evidence>
<comment type="caution">
    <text evidence="9">Lacks conserved residue(s) required for the propagation of feature annotation.</text>
</comment>
<keyword evidence="7" id="KW-0675">Receptor</keyword>
<dbReference type="PROSITE" id="PS50017">
    <property type="entry name" value="DEATH_DOMAIN"/>
    <property type="match status" value="1"/>
</dbReference>
<dbReference type="EMBL" id="VZSB01000127">
    <property type="protein sequence ID" value="NWW97506.1"/>
    <property type="molecule type" value="Genomic_DNA"/>
</dbReference>
<evidence type="ECO:0000256" key="2">
    <source>
        <dbReference type="ARBA" id="ARBA00022703"/>
    </source>
</evidence>
<organism evidence="14 15">
    <name type="scientific">Caloenas nicobarica</name>
    <name type="common">Nicobar pigeon</name>
    <dbReference type="NCBI Taxonomy" id="187106"/>
    <lineage>
        <taxon>Eukaryota</taxon>
        <taxon>Metazoa</taxon>
        <taxon>Chordata</taxon>
        <taxon>Craniata</taxon>
        <taxon>Vertebrata</taxon>
        <taxon>Euteleostomi</taxon>
        <taxon>Archelosauria</taxon>
        <taxon>Archosauria</taxon>
        <taxon>Dinosauria</taxon>
        <taxon>Saurischia</taxon>
        <taxon>Theropoda</taxon>
        <taxon>Coelurosauria</taxon>
        <taxon>Aves</taxon>
        <taxon>Neognathae</taxon>
        <taxon>Neoaves</taxon>
        <taxon>Columbimorphae</taxon>
        <taxon>Columbiformes</taxon>
        <taxon>Columbidae</taxon>
        <taxon>Caloenas</taxon>
    </lineage>
</organism>
<feature type="repeat" description="TNFR-Cys" evidence="9">
    <location>
        <begin position="96"/>
        <end position="137"/>
    </location>
</feature>
<evidence type="ECO:0000256" key="10">
    <source>
        <dbReference type="SAM" id="MobiDB-lite"/>
    </source>
</evidence>
<dbReference type="SMART" id="SM00208">
    <property type="entry name" value="TNFR"/>
    <property type="match status" value="2"/>
</dbReference>
<comment type="caution">
    <text evidence="14">The sequence shown here is derived from an EMBL/GenBank/DDBJ whole genome shotgun (WGS) entry which is preliminary data.</text>
</comment>
<feature type="domain" description="Death" evidence="12">
    <location>
        <begin position="265"/>
        <end position="347"/>
    </location>
</feature>
<evidence type="ECO:0000313" key="15">
    <source>
        <dbReference type="Proteomes" id="UP000546235"/>
    </source>
</evidence>
<feature type="region of interest" description="Disordered" evidence="10">
    <location>
        <begin position="220"/>
        <end position="247"/>
    </location>
</feature>
<feature type="domain" description="TNFR-Cys" evidence="13">
    <location>
        <begin position="96"/>
        <end position="137"/>
    </location>
</feature>
<feature type="non-terminal residue" evidence="14">
    <location>
        <position position="358"/>
    </location>
</feature>
<keyword evidence="5 11" id="KW-0472">Membrane</keyword>
<dbReference type="Pfam" id="PF00531">
    <property type="entry name" value="Death"/>
    <property type="match status" value="1"/>
</dbReference>
<dbReference type="PANTHER" id="PTHR46330:SF17">
    <property type="entry name" value="TUMOR NECROSIS FACTOR RECEPTOR SUPERFAMILY, MEMBER 10B"/>
    <property type="match status" value="1"/>
</dbReference>
<feature type="domain" description="TNFR-Cys" evidence="13">
    <location>
        <begin position="55"/>
        <end position="95"/>
    </location>
</feature>
<feature type="repeat" description="TNFR-Cys" evidence="9">
    <location>
        <begin position="55"/>
        <end position="95"/>
    </location>
</feature>
<dbReference type="GO" id="GO:0009986">
    <property type="term" value="C:cell surface"/>
    <property type="evidence" value="ECO:0007669"/>
    <property type="project" value="TreeGrafter"/>
</dbReference>
<dbReference type="InterPro" id="IPR034029">
    <property type="entry name" value="TNFRSF10A/B_death"/>
</dbReference>
<evidence type="ECO:0000256" key="11">
    <source>
        <dbReference type="SAM" id="Phobius"/>
    </source>
</evidence>
<name>A0A7K6SGZ9_CALNI</name>
<keyword evidence="11" id="KW-1133">Transmembrane helix</keyword>
<dbReference type="InterPro" id="IPR000488">
    <property type="entry name" value="Death_dom"/>
</dbReference>
<sequence>EFALGTAAAAVNRRDLSDPSRGGKDFYQVQDSDRYCKMCPAEHCEEPNGTSKCLPCNKSEYIEYPNAFHRCLGCQTCREDQVELSPCRADSNTQCACKPGTFCSPDHSCEMCQKCRPRCPQGEVELAPCTPHSDRQCGPPTGTSSSLSKDQIVIISLVVVAAFVILLFICCSYCRRRHSSGDGRDLSGKSCSVVLPCCQRGGLGTQDNIHNEQLFRDQLLGPNSGSVTPRTPELEEVMPRTSNPDVKPRRKLVPVQEEDPVSLLRRSFYVFAENVLWKDWKRYGRALDLMENEIAFAMNEPFTQEAFYQMLHTWHNKQGMNASVNTLLDTLHEINLSGTAEDIASKLVQKGLFQYEAS</sequence>
<accession>A0A7K6SGZ9</accession>
<dbReference type="SUPFAM" id="SSF47986">
    <property type="entry name" value="DEATH domain"/>
    <property type="match status" value="1"/>
</dbReference>
<dbReference type="PANTHER" id="PTHR46330">
    <property type="entry name" value="TUMOR NECROSIS FACTOR RECEPTOR SUPERFAMILY MEMBER 10B"/>
    <property type="match status" value="1"/>
</dbReference>
<dbReference type="Pfam" id="PF00020">
    <property type="entry name" value="TNFR_c6"/>
    <property type="match status" value="2"/>
</dbReference>
<reference evidence="14 15" key="1">
    <citation type="submission" date="2019-09" db="EMBL/GenBank/DDBJ databases">
        <title>Bird 10,000 Genomes (B10K) Project - Family phase.</title>
        <authorList>
            <person name="Zhang G."/>
        </authorList>
    </citation>
    <scope>NUCLEOTIDE SEQUENCE [LARGE SCALE GENOMIC DNA]</scope>
    <source>
        <strain evidence="14">OUT-0007</strain>
        <tissue evidence="14">Blood</tissue>
    </source>
</reference>
<evidence type="ECO:0000259" key="13">
    <source>
        <dbReference type="PROSITE" id="PS50050"/>
    </source>
</evidence>
<dbReference type="InterPro" id="IPR011029">
    <property type="entry name" value="DEATH-like_dom_sf"/>
</dbReference>
<gene>
    <name evidence="14" type="primary">Tnfrsf10b</name>
    <name evidence="14" type="ORF">CALNIC_R09914</name>
</gene>
<evidence type="ECO:0000313" key="14">
    <source>
        <dbReference type="EMBL" id="NWW97506.1"/>
    </source>
</evidence>
<keyword evidence="15" id="KW-1185">Reference proteome</keyword>
<keyword evidence="4" id="KW-0677">Repeat</keyword>
<dbReference type="Gene3D" id="1.10.533.10">
    <property type="entry name" value="Death Domain, Fas"/>
    <property type="match status" value="1"/>
</dbReference>
<keyword evidence="3" id="KW-0732">Signal</keyword>
<evidence type="ECO:0000256" key="3">
    <source>
        <dbReference type="ARBA" id="ARBA00022729"/>
    </source>
</evidence>
<dbReference type="GO" id="GO:0036462">
    <property type="term" value="P:TRAIL-activated apoptotic signaling pathway"/>
    <property type="evidence" value="ECO:0007669"/>
    <property type="project" value="TreeGrafter"/>
</dbReference>
<feature type="disulfide bond" evidence="9">
    <location>
        <begin position="74"/>
        <end position="87"/>
    </location>
</feature>
<dbReference type="GO" id="GO:0043065">
    <property type="term" value="P:positive regulation of apoptotic process"/>
    <property type="evidence" value="ECO:0007669"/>
    <property type="project" value="TreeGrafter"/>
</dbReference>
<proteinExistence type="predicted"/>
<keyword evidence="6 9" id="KW-1015">Disulfide bond</keyword>
<keyword evidence="2" id="KW-0053">Apoptosis</keyword>
<evidence type="ECO:0000256" key="5">
    <source>
        <dbReference type="ARBA" id="ARBA00023136"/>
    </source>
</evidence>
<feature type="transmembrane region" description="Helical" evidence="11">
    <location>
        <begin position="152"/>
        <end position="174"/>
    </location>
</feature>
<feature type="disulfide bond" evidence="9">
    <location>
        <begin position="77"/>
        <end position="95"/>
    </location>
</feature>
<dbReference type="SUPFAM" id="SSF57586">
    <property type="entry name" value="TNF receptor-like"/>
    <property type="match status" value="1"/>
</dbReference>
<evidence type="ECO:0000259" key="12">
    <source>
        <dbReference type="PROSITE" id="PS50017"/>
    </source>
</evidence>
<feature type="disulfide bond" evidence="9">
    <location>
        <begin position="119"/>
        <end position="137"/>
    </location>
</feature>
<dbReference type="GO" id="GO:0005886">
    <property type="term" value="C:plasma membrane"/>
    <property type="evidence" value="ECO:0007669"/>
    <property type="project" value="TreeGrafter"/>
</dbReference>
<protein>
    <submittedName>
        <fullName evidence="14">TR10B factor</fullName>
    </submittedName>
</protein>
<dbReference type="PROSITE" id="PS50050">
    <property type="entry name" value="TNFR_NGFR_2"/>
    <property type="match status" value="2"/>
</dbReference>
<evidence type="ECO:0000256" key="7">
    <source>
        <dbReference type="ARBA" id="ARBA00023170"/>
    </source>
</evidence>
<dbReference type="Gene3D" id="2.10.50.10">
    <property type="entry name" value="Tumor Necrosis Factor Receptor, subunit A, domain 2"/>
    <property type="match status" value="2"/>
</dbReference>
<evidence type="ECO:0000256" key="4">
    <source>
        <dbReference type="ARBA" id="ARBA00022737"/>
    </source>
</evidence>
<dbReference type="CDD" id="cd10580">
    <property type="entry name" value="TNFRSF10"/>
    <property type="match status" value="1"/>
</dbReference>
<dbReference type="CDD" id="cd08315">
    <property type="entry name" value="Death_TRAILR_DR4_DR5"/>
    <property type="match status" value="1"/>
</dbReference>
<feature type="disulfide bond" evidence="9">
    <location>
        <begin position="56"/>
        <end position="71"/>
    </location>
</feature>
<dbReference type="SMART" id="SM00005">
    <property type="entry name" value="DEATH"/>
    <property type="match status" value="1"/>
</dbReference>
<dbReference type="AlphaFoldDB" id="A0A7K6SGZ9"/>
<dbReference type="InterPro" id="IPR052491">
    <property type="entry name" value="TNFRSF10"/>
</dbReference>